<dbReference type="InterPro" id="IPR036737">
    <property type="entry name" value="OmpA-like_sf"/>
</dbReference>
<keyword evidence="2 4" id="KW-0472">Membrane</keyword>
<dbReference type="Gene3D" id="3.30.1330.60">
    <property type="entry name" value="OmpA-like domain"/>
    <property type="match status" value="1"/>
</dbReference>
<dbReference type="PANTHER" id="PTHR30329:SF21">
    <property type="entry name" value="LIPOPROTEIN YIAD-RELATED"/>
    <property type="match status" value="1"/>
</dbReference>
<dbReference type="PROSITE" id="PS51123">
    <property type="entry name" value="OMPA_2"/>
    <property type="match status" value="1"/>
</dbReference>
<feature type="chain" id="PRO_5012915621" evidence="5">
    <location>
        <begin position="30"/>
        <end position="168"/>
    </location>
</feature>
<feature type="signal peptide" evidence="5">
    <location>
        <begin position="1"/>
        <end position="29"/>
    </location>
</feature>
<evidence type="ECO:0000313" key="8">
    <source>
        <dbReference type="Proteomes" id="UP000193409"/>
    </source>
</evidence>
<sequence length="168" mass="17892">MPHADFLPRPAPIVLALAACLAFGAPARAQDAAGASVAHDSPPASAAMRADSPVNMDTDVLFFQSGSDRLTPDSSARLEALADVLKTEVMAGACLLLVGHSDTAGPEALNMQISRKRAERVREMLLERLGPDRMEIAVEARGESEPLEGEPGVSPRNRRVVIWARRCA</sequence>
<dbReference type="InterPro" id="IPR006665">
    <property type="entry name" value="OmpA-like"/>
</dbReference>
<dbReference type="RefSeq" id="WP_085869763.1">
    <property type="nucleotide sequence ID" value="NZ_FWFQ01000031.1"/>
</dbReference>
<keyword evidence="3" id="KW-0998">Cell outer membrane</keyword>
<evidence type="ECO:0000313" key="7">
    <source>
        <dbReference type="EMBL" id="SLN62060.1"/>
    </source>
</evidence>
<keyword evidence="8" id="KW-1185">Reference proteome</keyword>
<proteinExistence type="predicted"/>
<evidence type="ECO:0000259" key="6">
    <source>
        <dbReference type="PROSITE" id="PS51123"/>
    </source>
</evidence>
<evidence type="ECO:0000256" key="3">
    <source>
        <dbReference type="ARBA" id="ARBA00023237"/>
    </source>
</evidence>
<evidence type="ECO:0000256" key="2">
    <source>
        <dbReference type="ARBA" id="ARBA00023136"/>
    </source>
</evidence>
<accession>A0A1Y5TEK8</accession>
<dbReference type="InterPro" id="IPR006664">
    <property type="entry name" value="OMP_bac"/>
</dbReference>
<dbReference type="GO" id="GO:0009279">
    <property type="term" value="C:cell outer membrane"/>
    <property type="evidence" value="ECO:0007669"/>
    <property type="project" value="UniProtKB-SubCell"/>
</dbReference>
<dbReference type="PRINTS" id="PR01021">
    <property type="entry name" value="OMPADOMAIN"/>
</dbReference>
<dbReference type="AlphaFoldDB" id="A0A1Y5TEK8"/>
<evidence type="ECO:0000256" key="4">
    <source>
        <dbReference type="PROSITE-ProRule" id="PRU00473"/>
    </source>
</evidence>
<dbReference type="InterPro" id="IPR050330">
    <property type="entry name" value="Bact_OuterMem_StrucFunc"/>
</dbReference>
<gene>
    <name evidence="7" type="primary">oprF_2</name>
    <name evidence="7" type="ORF">PSA7680_03273</name>
</gene>
<dbReference type="Proteomes" id="UP000193409">
    <property type="component" value="Unassembled WGS sequence"/>
</dbReference>
<organism evidence="7 8">
    <name type="scientific">Pseudoruegeria aquimaris</name>
    <dbReference type="NCBI Taxonomy" id="393663"/>
    <lineage>
        <taxon>Bacteria</taxon>
        <taxon>Pseudomonadati</taxon>
        <taxon>Pseudomonadota</taxon>
        <taxon>Alphaproteobacteria</taxon>
        <taxon>Rhodobacterales</taxon>
        <taxon>Roseobacteraceae</taxon>
        <taxon>Pseudoruegeria</taxon>
    </lineage>
</organism>
<reference evidence="7 8" key="1">
    <citation type="submission" date="2017-03" db="EMBL/GenBank/DDBJ databases">
        <authorList>
            <person name="Afonso C.L."/>
            <person name="Miller P.J."/>
            <person name="Scott M.A."/>
            <person name="Spackman E."/>
            <person name="Goraichik I."/>
            <person name="Dimitrov K.M."/>
            <person name="Suarez D.L."/>
            <person name="Swayne D.E."/>
        </authorList>
    </citation>
    <scope>NUCLEOTIDE SEQUENCE [LARGE SCALE GENOMIC DNA]</scope>
    <source>
        <strain evidence="7 8">CECT 7680</strain>
    </source>
</reference>
<name>A0A1Y5TEK8_9RHOB</name>
<comment type="subcellular location">
    <subcellularLocation>
        <location evidence="1">Cell outer membrane</location>
    </subcellularLocation>
</comment>
<feature type="domain" description="OmpA-like" evidence="6">
    <location>
        <begin position="50"/>
        <end position="168"/>
    </location>
</feature>
<evidence type="ECO:0000256" key="5">
    <source>
        <dbReference type="SAM" id="SignalP"/>
    </source>
</evidence>
<dbReference type="Pfam" id="PF00691">
    <property type="entry name" value="OmpA"/>
    <property type="match status" value="1"/>
</dbReference>
<evidence type="ECO:0000256" key="1">
    <source>
        <dbReference type="ARBA" id="ARBA00004442"/>
    </source>
</evidence>
<dbReference type="OrthoDB" id="7876359at2"/>
<dbReference type="EMBL" id="FWFQ01000031">
    <property type="protein sequence ID" value="SLN62060.1"/>
    <property type="molecule type" value="Genomic_DNA"/>
</dbReference>
<keyword evidence="5" id="KW-0732">Signal</keyword>
<dbReference type="SUPFAM" id="SSF103088">
    <property type="entry name" value="OmpA-like"/>
    <property type="match status" value="1"/>
</dbReference>
<dbReference type="PANTHER" id="PTHR30329">
    <property type="entry name" value="STATOR ELEMENT OF FLAGELLAR MOTOR COMPLEX"/>
    <property type="match status" value="1"/>
</dbReference>
<dbReference type="CDD" id="cd07185">
    <property type="entry name" value="OmpA_C-like"/>
    <property type="match status" value="1"/>
</dbReference>
<protein>
    <submittedName>
        <fullName evidence="7">Outer membrane porin F</fullName>
    </submittedName>
</protein>